<dbReference type="EMBL" id="CAJOBI010050218">
    <property type="protein sequence ID" value="CAF4368206.1"/>
    <property type="molecule type" value="Genomic_DNA"/>
</dbReference>
<accession>A0A8S2UX89</accession>
<evidence type="ECO:0000313" key="5">
    <source>
        <dbReference type="Proteomes" id="UP000676336"/>
    </source>
</evidence>
<gene>
    <name evidence="2" type="ORF">BYL167_LOCUS26011</name>
    <name evidence="4" type="ORF">GIL414_LOCUS29506</name>
    <name evidence="3" type="ORF">SMN809_LOCUS29017</name>
</gene>
<dbReference type="EMBL" id="CAJOBJ010053674">
    <property type="protein sequence ID" value="CAF4385874.1"/>
    <property type="molecule type" value="Genomic_DNA"/>
</dbReference>
<feature type="compositionally biased region" description="Low complexity" evidence="1">
    <location>
        <begin position="12"/>
        <end position="31"/>
    </location>
</feature>
<comment type="caution">
    <text evidence="3">The sequence shown here is derived from an EMBL/GenBank/DDBJ whole genome shotgun (WGS) entry which is preliminary data.</text>
</comment>
<dbReference type="Pfam" id="PF01391">
    <property type="entry name" value="Collagen"/>
    <property type="match status" value="1"/>
</dbReference>
<evidence type="ECO:0000313" key="3">
    <source>
        <dbReference type="EMBL" id="CAF4368206.1"/>
    </source>
</evidence>
<dbReference type="Proteomes" id="UP000681967">
    <property type="component" value="Unassembled WGS sequence"/>
</dbReference>
<evidence type="ECO:0000256" key="1">
    <source>
        <dbReference type="SAM" id="MobiDB-lite"/>
    </source>
</evidence>
<reference evidence="3" key="1">
    <citation type="submission" date="2021-02" db="EMBL/GenBank/DDBJ databases">
        <authorList>
            <person name="Nowell W R."/>
        </authorList>
    </citation>
    <scope>NUCLEOTIDE SEQUENCE</scope>
</reference>
<dbReference type="Proteomes" id="UP000681720">
    <property type="component" value="Unassembled WGS sequence"/>
</dbReference>
<evidence type="ECO:0000313" key="2">
    <source>
        <dbReference type="EMBL" id="CAF4263062.1"/>
    </source>
</evidence>
<sequence length="59" mass="5725">GAALGLGGDVGLPGARGRAGAPGRAGAAGAPGSDGLRGFPGDSVRFPTMKKTSYHLYLI</sequence>
<evidence type="ECO:0000313" key="4">
    <source>
        <dbReference type="EMBL" id="CAF4385874.1"/>
    </source>
</evidence>
<dbReference type="Proteomes" id="UP000676336">
    <property type="component" value="Unassembled WGS sequence"/>
</dbReference>
<dbReference type="EMBL" id="CAJOBH010028299">
    <property type="protein sequence ID" value="CAF4263062.1"/>
    <property type="molecule type" value="Genomic_DNA"/>
</dbReference>
<proteinExistence type="predicted"/>
<protein>
    <submittedName>
        <fullName evidence="3">Uncharacterized protein</fullName>
    </submittedName>
</protein>
<dbReference type="AlphaFoldDB" id="A0A8S2UX89"/>
<feature type="region of interest" description="Disordered" evidence="1">
    <location>
        <begin position="1"/>
        <end position="42"/>
    </location>
</feature>
<feature type="compositionally biased region" description="Gly residues" evidence="1">
    <location>
        <begin position="1"/>
        <end position="11"/>
    </location>
</feature>
<dbReference type="InterPro" id="IPR008160">
    <property type="entry name" value="Collagen"/>
</dbReference>
<feature type="non-terminal residue" evidence="3">
    <location>
        <position position="59"/>
    </location>
</feature>
<name>A0A8S2UX89_9BILA</name>
<organism evidence="3 5">
    <name type="scientific">Rotaria magnacalcarata</name>
    <dbReference type="NCBI Taxonomy" id="392030"/>
    <lineage>
        <taxon>Eukaryota</taxon>
        <taxon>Metazoa</taxon>
        <taxon>Spiralia</taxon>
        <taxon>Gnathifera</taxon>
        <taxon>Rotifera</taxon>
        <taxon>Eurotatoria</taxon>
        <taxon>Bdelloidea</taxon>
        <taxon>Philodinida</taxon>
        <taxon>Philodinidae</taxon>
        <taxon>Rotaria</taxon>
    </lineage>
</organism>